<dbReference type="HOGENOM" id="CLU_258938_0_0_1"/>
<dbReference type="Pfam" id="PF00379">
    <property type="entry name" value="Chitin_bind_4"/>
    <property type="match status" value="1"/>
</dbReference>
<feature type="region of interest" description="Disordered" evidence="2">
    <location>
        <begin position="233"/>
        <end position="329"/>
    </location>
</feature>
<feature type="compositionally biased region" description="Polar residues" evidence="2">
    <location>
        <begin position="1002"/>
        <end position="1014"/>
    </location>
</feature>
<sequence>MPSHKSRNSKPKRRPRYSSTERCRVFNEEHWLLFEGAITEKVSSSSREREREAQHRGGYPPTLETAELMARISLCTSAMFLSTFGIVLLLIVSNSATGITEETVDDQQADESKRSTHSQKLEQGRTRGEYRIFLPDNRWQIVSYVADDDGYRATVRYENGPHDIPRSEQSHWGFATGSLQTPVSGEPGPNVPPTYPPRNQFPPQNSGQPPLSKHVFPPQPYQGVVTSQVNTFIVHPTPTDRGRELEDGRKRPEQHRSSNFPGGIEQKPLHRNSPKDPASAPSSSPTPVYTPQPYAAQQPPRPTTPPPIYTAPRPDKFPDPPVYIPKGSTQKFEEQASIIYDPNVYHPFYQPTEKPKILAAQPIRPFHLPDQFYENRPHQHQQSVVSNLERPVRPNPIPQQQNEPRPQQEPPPQRYPPTAPPKVENRPPQQLNLRPYLDKPSSNQWTPLYEPAPTRPAYPPKPYEPQSYQSTPSYPSKTTEPPLKPFKASPAYDPVDPYVQQRPQYQPAQPYVPQQRPPYQAPPFYPEQQIKPYEPQQKPAYPAKPAKVYVPQQRPLPTYADKPSESYEPQQKPVYKPVKPYEPEPPKYETTPSYPEEPIDHDEPPQKAGYKPVNPYEPKPPKYETTPSYPEEPIDQDEPDRKPVTYFTNKPEESYEPQQKPSYQPIPTYPDKPTRPYEPEQKPQYETTPVYPEKPEEPRKPVTFFSNEPEESYEPQQKPLLRPIPSYPDKPDRPYEPERKPQYEATPSYAERPVEPQKPATFFSNKPDESYEPERKPEEPIDPEEKPAYEPTTFLSDKPLVSYDSEQKPEPAPSYPPQRTQYNEEYRPQYQPRPFANQQPNGYRPPYYPPRPGQPIRPVSPESNYRPEKRPYGVPGYSPATYPPPGIAITSIRPILNPRNQSFVTTTLDESLEGEAPTEPPEWEQEEITTTKKPDAVRKYKVNQPISRKPKYENSPPRFKITRPINNRPVPVSTVQVPVEPETEKPTDQEHSPLLAKYKFKGSTTSNDEYGQRTQPRRKQPSQKETVYDFTVTSLLEEDGPSESIRGYSKIRDENDYSFSVTVLPDEDQISDLESFLPVEEEFYSSNTSDSDVIFFDDGIIPPLLLRVRDKNPPPKIVEDVTVPYAPTDYQTDIPTTTMIPTEFPSITAPPTEIPSTTRTPTTAYTTTTTTTTTSIPSTKAGTRKKKKRVRVKSLKRGNGTLTIMPASKKVQSSVSVLVKEDEKAPVVASKNSTVAAVPRTNSPRIRFPPRVRFVQKTAERVTRQNDKTLVDEDLIASDSLNLAVTSQRENDEIGDHAITMEDMMEWSLNSIPIDRLDLVYDSAELEDKPVEE</sequence>
<feature type="compositionally biased region" description="Basic residues" evidence="2">
    <location>
        <begin position="1"/>
        <end position="16"/>
    </location>
</feature>
<dbReference type="OMA" id="PYVSNNH"/>
<dbReference type="Proteomes" id="UP000000305">
    <property type="component" value="Unassembled WGS sequence"/>
</dbReference>
<feature type="compositionally biased region" description="Basic and acidic residues" evidence="2">
    <location>
        <begin position="929"/>
        <end position="938"/>
    </location>
</feature>
<feature type="region of interest" description="Disordered" evidence="2">
    <location>
        <begin position="909"/>
        <end position="1025"/>
    </location>
</feature>
<feature type="compositionally biased region" description="Pro residues" evidence="2">
    <location>
        <begin position="515"/>
        <end position="525"/>
    </location>
</feature>
<keyword evidence="4" id="KW-1185">Reference proteome</keyword>
<dbReference type="GO" id="GO:0008010">
    <property type="term" value="F:structural constituent of chitin-based larval cuticle"/>
    <property type="evidence" value="ECO:0000318"/>
    <property type="project" value="GO_Central"/>
</dbReference>
<dbReference type="InterPro" id="IPR000618">
    <property type="entry name" value="Insect_cuticle"/>
</dbReference>
<dbReference type="PROSITE" id="PS51155">
    <property type="entry name" value="CHIT_BIND_RR_2"/>
    <property type="match status" value="1"/>
</dbReference>
<feature type="region of interest" description="Disordered" evidence="2">
    <location>
        <begin position="175"/>
        <end position="221"/>
    </location>
</feature>
<feature type="compositionally biased region" description="Low complexity" evidence="2">
    <location>
        <begin position="464"/>
        <end position="479"/>
    </location>
</feature>
<dbReference type="GO" id="GO:0062129">
    <property type="term" value="C:chitin-based extracellular matrix"/>
    <property type="evidence" value="ECO:0000318"/>
    <property type="project" value="GO_Central"/>
</dbReference>
<proteinExistence type="predicted"/>
<feature type="region of interest" description="Disordered" evidence="2">
    <location>
        <begin position="102"/>
        <end position="123"/>
    </location>
</feature>
<feature type="compositionally biased region" description="Basic and acidic residues" evidence="2">
    <location>
        <begin position="766"/>
        <end position="788"/>
    </location>
</feature>
<dbReference type="KEGG" id="dpx:DAPPUDRAFT_234686"/>
<feature type="compositionally biased region" description="Pro residues" evidence="2">
    <location>
        <begin position="453"/>
        <end position="463"/>
    </location>
</feature>
<evidence type="ECO:0000256" key="1">
    <source>
        <dbReference type="PROSITE-ProRule" id="PRU00497"/>
    </source>
</evidence>
<feature type="compositionally biased region" description="Basic and acidic residues" evidence="2">
    <location>
        <begin position="729"/>
        <end position="742"/>
    </location>
</feature>
<feature type="compositionally biased region" description="Pro residues" evidence="2">
    <location>
        <begin position="846"/>
        <end position="855"/>
    </location>
</feature>
<accession>E9FX60</accession>
<feature type="region of interest" description="Disordered" evidence="2">
    <location>
        <begin position="369"/>
        <end position="879"/>
    </location>
</feature>
<protein>
    <submittedName>
        <fullName evidence="3">Uncharacterized protein</fullName>
    </submittedName>
</protein>
<feature type="compositionally biased region" description="Pro residues" evidence="2">
    <location>
        <begin position="407"/>
        <end position="420"/>
    </location>
</feature>
<feature type="compositionally biased region" description="Pro residues" evidence="2">
    <location>
        <begin position="189"/>
        <end position="200"/>
    </location>
</feature>
<feature type="region of interest" description="Disordered" evidence="2">
    <location>
        <begin position="1142"/>
        <end position="1186"/>
    </location>
</feature>
<feature type="compositionally biased region" description="Low complexity" evidence="2">
    <location>
        <begin position="1150"/>
        <end position="1181"/>
    </location>
</feature>
<gene>
    <name evidence="3" type="ORF">DAPPUDRAFT_234686</name>
</gene>
<feature type="compositionally biased region" description="Basic and acidic residues" evidence="2">
    <location>
        <begin position="110"/>
        <end position="123"/>
    </location>
</feature>
<feature type="compositionally biased region" description="Basic and acidic residues" evidence="2">
    <location>
        <begin position="982"/>
        <end position="991"/>
    </location>
</feature>
<feature type="compositionally biased region" description="Pro residues" evidence="2">
    <location>
        <begin position="299"/>
        <end position="309"/>
    </location>
</feature>
<feature type="compositionally biased region" description="Basic and acidic residues" evidence="2">
    <location>
        <begin position="238"/>
        <end position="256"/>
    </location>
</feature>
<evidence type="ECO:0000256" key="2">
    <source>
        <dbReference type="SAM" id="MobiDB-lite"/>
    </source>
</evidence>
<feature type="compositionally biased region" description="Low complexity" evidence="2">
    <location>
        <begin position="275"/>
        <end position="298"/>
    </location>
</feature>
<feature type="compositionally biased region" description="Low complexity" evidence="2">
    <location>
        <begin position="568"/>
        <end position="578"/>
    </location>
</feature>
<feature type="region of interest" description="Disordered" evidence="2">
    <location>
        <begin position="1"/>
        <end position="20"/>
    </location>
</feature>
<reference evidence="3 4" key="1">
    <citation type="journal article" date="2011" name="Science">
        <title>The ecoresponsive genome of Daphnia pulex.</title>
        <authorList>
            <person name="Colbourne J.K."/>
            <person name="Pfrender M.E."/>
            <person name="Gilbert D."/>
            <person name="Thomas W.K."/>
            <person name="Tucker A."/>
            <person name="Oakley T.H."/>
            <person name="Tokishita S."/>
            <person name="Aerts A."/>
            <person name="Arnold G.J."/>
            <person name="Basu M.K."/>
            <person name="Bauer D.J."/>
            <person name="Caceres C.E."/>
            <person name="Carmel L."/>
            <person name="Casola C."/>
            <person name="Choi J.H."/>
            <person name="Detter J.C."/>
            <person name="Dong Q."/>
            <person name="Dusheyko S."/>
            <person name="Eads B.D."/>
            <person name="Frohlich T."/>
            <person name="Geiler-Samerotte K.A."/>
            <person name="Gerlach D."/>
            <person name="Hatcher P."/>
            <person name="Jogdeo S."/>
            <person name="Krijgsveld J."/>
            <person name="Kriventseva E.V."/>
            <person name="Kultz D."/>
            <person name="Laforsch C."/>
            <person name="Lindquist E."/>
            <person name="Lopez J."/>
            <person name="Manak J.R."/>
            <person name="Muller J."/>
            <person name="Pangilinan J."/>
            <person name="Patwardhan R.P."/>
            <person name="Pitluck S."/>
            <person name="Pritham E.J."/>
            <person name="Rechtsteiner A."/>
            <person name="Rho M."/>
            <person name="Rogozin I.B."/>
            <person name="Sakarya O."/>
            <person name="Salamov A."/>
            <person name="Schaack S."/>
            <person name="Shapiro H."/>
            <person name="Shiga Y."/>
            <person name="Skalitzky C."/>
            <person name="Smith Z."/>
            <person name="Souvorov A."/>
            <person name="Sung W."/>
            <person name="Tang Z."/>
            <person name="Tsuchiya D."/>
            <person name="Tu H."/>
            <person name="Vos H."/>
            <person name="Wang M."/>
            <person name="Wolf Y.I."/>
            <person name="Yamagata H."/>
            <person name="Yamada T."/>
            <person name="Ye Y."/>
            <person name="Shaw J.R."/>
            <person name="Andrews J."/>
            <person name="Crease T.J."/>
            <person name="Tang H."/>
            <person name="Lucas S.M."/>
            <person name="Robertson H.M."/>
            <person name="Bork P."/>
            <person name="Koonin E.V."/>
            <person name="Zdobnov E.M."/>
            <person name="Grigoriev I.V."/>
            <person name="Lynch M."/>
            <person name="Boore J.L."/>
        </authorList>
    </citation>
    <scope>NUCLEOTIDE SEQUENCE [LARGE SCALE GENOMIC DNA]</scope>
</reference>
<name>E9FX60_DAPPU</name>
<keyword evidence="1" id="KW-0193">Cuticle</keyword>
<feature type="compositionally biased region" description="Low complexity" evidence="2">
    <location>
        <begin position="535"/>
        <end position="551"/>
    </location>
</feature>
<dbReference type="InParanoid" id="E9FX60"/>
<feature type="compositionally biased region" description="Basic and acidic residues" evidence="2">
    <location>
        <begin position="672"/>
        <end position="683"/>
    </location>
</feature>
<organism evidence="3 4">
    <name type="scientific">Daphnia pulex</name>
    <name type="common">Water flea</name>
    <dbReference type="NCBI Taxonomy" id="6669"/>
    <lineage>
        <taxon>Eukaryota</taxon>
        <taxon>Metazoa</taxon>
        <taxon>Ecdysozoa</taxon>
        <taxon>Arthropoda</taxon>
        <taxon>Crustacea</taxon>
        <taxon>Branchiopoda</taxon>
        <taxon>Diplostraca</taxon>
        <taxon>Cladocera</taxon>
        <taxon>Anomopoda</taxon>
        <taxon>Daphniidae</taxon>
        <taxon>Daphnia</taxon>
    </lineage>
</organism>
<feature type="compositionally biased region" description="Low complexity" evidence="2">
    <location>
        <begin position="497"/>
        <end position="514"/>
    </location>
</feature>
<dbReference type="OrthoDB" id="6595597at2759"/>
<evidence type="ECO:0000313" key="4">
    <source>
        <dbReference type="Proteomes" id="UP000000305"/>
    </source>
</evidence>
<evidence type="ECO:0000313" key="3">
    <source>
        <dbReference type="EMBL" id="EFX88019.1"/>
    </source>
</evidence>
<dbReference type="EMBL" id="GL732526">
    <property type="protein sequence ID" value="EFX88019.1"/>
    <property type="molecule type" value="Genomic_DNA"/>
</dbReference>